<keyword evidence="2" id="KW-1185">Reference proteome</keyword>
<sequence length="70" mass="7809">MLSCTNAMSLTEINRRSQTCAALVSRKTKLFKEKLANPLNVLEESLSNFYGSRLYEASVSCHRTPLKDAA</sequence>
<reference evidence="1 2" key="1">
    <citation type="journal article" date="2016" name="Mol. Biol. Evol.">
        <title>Comparative Genomics of Early-Diverging Mushroom-Forming Fungi Provides Insights into the Origins of Lignocellulose Decay Capabilities.</title>
        <authorList>
            <person name="Nagy L.G."/>
            <person name="Riley R."/>
            <person name="Tritt A."/>
            <person name="Adam C."/>
            <person name="Daum C."/>
            <person name="Floudas D."/>
            <person name="Sun H."/>
            <person name="Yadav J.S."/>
            <person name="Pangilinan J."/>
            <person name="Larsson K.H."/>
            <person name="Matsuura K."/>
            <person name="Barry K."/>
            <person name="Labutti K."/>
            <person name="Kuo R."/>
            <person name="Ohm R.A."/>
            <person name="Bhattacharya S.S."/>
            <person name="Shirouzu T."/>
            <person name="Yoshinaga Y."/>
            <person name="Martin F.M."/>
            <person name="Grigoriev I.V."/>
            <person name="Hibbett D.S."/>
        </authorList>
    </citation>
    <scope>NUCLEOTIDE SEQUENCE [LARGE SCALE GENOMIC DNA]</scope>
    <source>
        <strain evidence="1 2">HHB9708</strain>
    </source>
</reference>
<name>A0A164XA71_9AGAM</name>
<proteinExistence type="predicted"/>
<dbReference type="AlphaFoldDB" id="A0A164XA71"/>
<dbReference type="Proteomes" id="UP000076722">
    <property type="component" value="Unassembled WGS sequence"/>
</dbReference>
<dbReference type="EMBL" id="KV419400">
    <property type="protein sequence ID" value="KZS95774.1"/>
    <property type="molecule type" value="Genomic_DNA"/>
</dbReference>
<protein>
    <submittedName>
        <fullName evidence="1">Uncharacterized protein</fullName>
    </submittedName>
</protein>
<evidence type="ECO:0000313" key="1">
    <source>
        <dbReference type="EMBL" id="KZS95774.1"/>
    </source>
</evidence>
<accession>A0A164XA71</accession>
<evidence type="ECO:0000313" key="2">
    <source>
        <dbReference type="Proteomes" id="UP000076722"/>
    </source>
</evidence>
<gene>
    <name evidence="1" type="ORF">SISNIDRAFT_451388</name>
</gene>
<organism evidence="1 2">
    <name type="scientific">Sistotremastrum niveocremeum HHB9708</name>
    <dbReference type="NCBI Taxonomy" id="1314777"/>
    <lineage>
        <taxon>Eukaryota</taxon>
        <taxon>Fungi</taxon>
        <taxon>Dikarya</taxon>
        <taxon>Basidiomycota</taxon>
        <taxon>Agaricomycotina</taxon>
        <taxon>Agaricomycetes</taxon>
        <taxon>Sistotremastrales</taxon>
        <taxon>Sistotremastraceae</taxon>
        <taxon>Sertulicium</taxon>
        <taxon>Sertulicium niveocremeum</taxon>
    </lineage>
</organism>